<keyword evidence="4" id="KW-0732">Signal</keyword>
<dbReference type="PANTHER" id="PTHR33607:SF2">
    <property type="entry name" value="ENDONUCLEASE-1"/>
    <property type="match status" value="1"/>
</dbReference>
<reference evidence="5 6" key="1">
    <citation type="journal article" date="2019" name="Microbiol. Resour. Announc.">
        <title>Complete Genome Sequences of Three Mycoplasma anserisalpingitis (Mycoplasma sp. 1220) Strains.</title>
        <authorList>
            <person name="Grozner D."/>
            <person name="Forro B."/>
            <person name="Kovacs A.B."/>
            <person name="Marton S."/>
            <person name="Banyai K."/>
            <person name="Kreizinger Z."/>
            <person name="Sulyok K.M."/>
            <person name="Gyuranecz M."/>
        </authorList>
    </citation>
    <scope>NUCLEOTIDE SEQUENCE [LARGE SCALE GENOMIC DNA]</scope>
    <source>
        <strain evidence="5 6">ATCC:BAA-2147</strain>
    </source>
</reference>
<dbReference type="PROSITE" id="PS51257">
    <property type="entry name" value="PROKAR_LIPOPROTEIN"/>
    <property type="match status" value="1"/>
</dbReference>
<dbReference type="InterPro" id="IPR007346">
    <property type="entry name" value="Endonuclease-I"/>
</dbReference>
<dbReference type="OrthoDB" id="9801679at2"/>
<evidence type="ECO:0000313" key="6">
    <source>
        <dbReference type="Proteomes" id="UP000318927"/>
    </source>
</evidence>
<gene>
    <name evidence="5" type="ORF">FRW55_01505</name>
</gene>
<organism evidence="5 6">
    <name type="scientific">Mycoplasma anserisalpingitidis</name>
    <dbReference type="NCBI Taxonomy" id="519450"/>
    <lineage>
        <taxon>Bacteria</taxon>
        <taxon>Bacillati</taxon>
        <taxon>Mycoplasmatota</taxon>
        <taxon>Mollicutes</taxon>
        <taxon>Mycoplasmataceae</taxon>
        <taxon>Mycoplasma</taxon>
    </lineage>
</organism>
<dbReference type="Proteomes" id="UP000318927">
    <property type="component" value="Chromosome"/>
</dbReference>
<dbReference type="PANTHER" id="PTHR33607">
    <property type="entry name" value="ENDONUCLEASE-1"/>
    <property type="match status" value="1"/>
</dbReference>
<evidence type="ECO:0000256" key="1">
    <source>
        <dbReference type="ARBA" id="ARBA00022722"/>
    </source>
</evidence>
<accession>A0A5B8J6R3</accession>
<sequence length="398" mass="44961">MKKLRNKLLLIGPILSSITILTLSASCVNSNKEEEKPENPVTPGEKPSNSEENGNSDSNVEQPETPSNPEGNNGENSENNTEKPTTPEETPSSSSEENGNSENTPENPSTNQPEISNPDKNIQVVSNYVYDKSEKALEYYAPLEGLTGKELFNALVKLQWNKANDTSKNYGSLPSFYNNTSAFKDLYYENDKTILDVYSENPSDVDPYTFATYNFKGGKNEGDGTNREHVIPQSWFKKLEPIRSDAQFVWPTDIKVNNIRSNYPHGEVVKVSVTSQNGSKLGTNSNGKTVFEPIDEFKGDIARCYLYFAVTYAEQNIYVSNEVFSKNTVSHLSDEYLKLYLKWNNNDPVDSFDINRNNEIYNSYRAVRNPFIDYPELEKCLFEGQKFTNKGLLIKLNK</sequence>
<evidence type="ECO:0000256" key="3">
    <source>
        <dbReference type="SAM" id="MobiDB-lite"/>
    </source>
</evidence>
<feature type="region of interest" description="Disordered" evidence="3">
    <location>
        <begin position="29"/>
        <end position="120"/>
    </location>
</feature>
<feature type="signal peptide" evidence="4">
    <location>
        <begin position="1"/>
        <end position="25"/>
    </location>
</feature>
<feature type="chain" id="PRO_5022841987" evidence="4">
    <location>
        <begin position="26"/>
        <end position="398"/>
    </location>
</feature>
<dbReference type="AlphaFoldDB" id="A0A5B8J6R3"/>
<dbReference type="RefSeq" id="WP_146368435.1">
    <property type="nucleotide sequence ID" value="NZ_CP042295.1"/>
</dbReference>
<feature type="compositionally biased region" description="Polar residues" evidence="3">
    <location>
        <begin position="110"/>
        <end position="120"/>
    </location>
</feature>
<keyword evidence="1" id="KW-0540">Nuclease</keyword>
<dbReference type="GO" id="GO:0004518">
    <property type="term" value="F:nuclease activity"/>
    <property type="evidence" value="ECO:0007669"/>
    <property type="project" value="UniProtKB-KW"/>
</dbReference>
<dbReference type="InterPro" id="IPR044925">
    <property type="entry name" value="His-Me_finger_sf"/>
</dbReference>
<evidence type="ECO:0000256" key="2">
    <source>
        <dbReference type="ARBA" id="ARBA00022801"/>
    </source>
</evidence>
<keyword evidence="2" id="KW-0378">Hydrolase</keyword>
<dbReference type="GO" id="GO:0016787">
    <property type="term" value="F:hydrolase activity"/>
    <property type="evidence" value="ECO:0007669"/>
    <property type="project" value="UniProtKB-KW"/>
</dbReference>
<dbReference type="KEGG" id="mans:FRW55_01505"/>
<name>A0A5B8J6R3_9MOLU</name>
<proteinExistence type="predicted"/>
<keyword evidence="6" id="KW-1185">Reference proteome</keyword>
<dbReference type="SUPFAM" id="SSF54060">
    <property type="entry name" value="His-Me finger endonucleases"/>
    <property type="match status" value="1"/>
</dbReference>
<protein>
    <submittedName>
        <fullName evidence="5">Nuclease</fullName>
    </submittedName>
</protein>
<feature type="compositionally biased region" description="Low complexity" evidence="3">
    <location>
        <begin position="50"/>
        <end position="109"/>
    </location>
</feature>
<evidence type="ECO:0000256" key="4">
    <source>
        <dbReference type="SAM" id="SignalP"/>
    </source>
</evidence>
<dbReference type="EMBL" id="CP042295">
    <property type="protein sequence ID" value="QDY86836.1"/>
    <property type="molecule type" value="Genomic_DNA"/>
</dbReference>
<dbReference type="Pfam" id="PF04231">
    <property type="entry name" value="Endonuclease_1"/>
    <property type="match status" value="1"/>
</dbReference>
<evidence type="ECO:0000313" key="5">
    <source>
        <dbReference type="EMBL" id="QDY86836.1"/>
    </source>
</evidence>